<dbReference type="GO" id="GO:0000270">
    <property type="term" value="P:peptidoglycan metabolic process"/>
    <property type="evidence" value="ECO:0007669"/>
    <property type="project" value="InterPro"/>
</dbReference>
<evidence type="ECO:0000256" key="1">
    <source>
        <dbReference type="ARBA" id="ARBA00007734"/>
    </source>
</evidence>
<evidence type="ECO:0000259" key="2">
    <source>
        <dbReference type="Pfam" id="PF01464"/>
    </source>
</evidence>
<feature type="domain" description="Transglycosylase SLT" evidence="2">
    <location>
        <begin position="98"/>
        <end position="204"/>
    </location>
</feature>
<evidence type="ECO:0000313" key="4">
    <source>
        <dbReference type="Proteomes" id="UP001138793"/>
    </source>
</evidence>
<dbReference type="EMBL" id="JAGGMB010000004">
    <property type="protein sequence ID" value="MBP2077380.1"/>
    <property type="molecule type" value="Genomic_DNA"/>
</dbReference>
<gene>
    <name evidence="3" type="ORF">J2Z64_001632</name>
</gene>
<dbReference type="Gene3D" id="1.10.530.10">
    <property type="match status" value="1"/>
</dbReference>
<organism evidence="3 4">
    <name type="scientific">Oceanobacillus polygoni</name>
    <dbReference type="NCBI Taxonomy" id="1235259"/>
    <lineage>
        <taxon>Bacteria</taxon>
        <taxon>Bacillati</taxon>
        <taxon>Bacillota</taxon>
        <taxon>Bacilli</taxon>
        <taxon>Bacillales</taxon>
        <taxon>Bacillaceae</taxon>
        <taxon>Oceanobacillus</taxon>
    </lineage>
</organism>
<evidence type="ECO:0000313" key="3">
    <source>
        <dbReference type="EMBL" id="MBP2077380.1"/>
    </source>
</evidence>
<dbReference type="InterPro" id="IPR000189">
    <property type="entry name" value="Transglyc_AS"/>
</dbReference>
<dbReference type="InterPro" id="IPR008258">
    <property type="entry name" value="Transglycosylase_SLT_dom_1"/>
</dbReference>
<dbReference type="GO" id="GO:0008933">
    <property type="term" value="F:peptidoglycan lytic transglycosylase activity"/>
    <property type="evidence" value="ECO:0007669"/>
    <property type="project" value="InterPro"/>
</dbReference>
<dbReference type="PANTHER" id="PTHR37423:SF2">
    <property type="entry name" value="MEMBRANE-BOUND LYTIC MUREIN TRANSGLYCOSYLASE C"/>
    <property type="match status" value="1"/>
</dbReference>
<sequence length="215" mass="23605">MEIRDLQQMIQYQALSIMSGNPAATTISEPNQTSAISFQQLLLEKMNQAQRLNSIPTDYRNNLPYNIYNANADTSYRVEATTPNYSSQAGPTNYQAHITEAAQKYGVDENLIHAVIKHESNYNAMAKSSAGAQGLMQLMPGTAAGLGVTNSYDARQNIDGGTKYLSQMLTRYNGNIELALAAYNAGPGNVEKYQGIPPFNETQNYVRKVMGSYLA</sequence>
<dbReference type="AlphaFoldDB" id="A0A9X1CEW8"/>
<dbReference type="PANTHER" id="PTHR37423">
    <property type="entry name" value="SOLUBLE LYTIC MUREIN TRANSGLYCOSYLASE-RELATED"/>
    <property type="match status" value="1"/>
</dbReference>
<proteinExistence type="inferred from homology"/>
<dbReference type="Proteomes" id="UP001138793">
    <property type="component" value="Unassembled WGS sequence"/>
</dbReference>
<dbReference type="OrthoDB" id="9815002at2"/>
<dbReference type="Pfam" id="PF01464">
    <property type="entry name" value="SLT"/>
    <property type="match status" value="1"/>
</dbReference>
<dbReference type="SUPFAM" id="SSF53955">
    <property type="entry name" value="Lysozyme-like"/>
    <property type="match status" value="1"/>
</dbReference>
<dbReference type="RefSeq" id="WP_149475553.1">
    <property type="nucleotide sequence ID" value="NZ_JAGGMB010000004.1"/>
</dbReference>
<dbReference type="InterPro" id="IPR023346">
    <property type="entry name" value="Lysozyme-like_dom_sf"/>
</dbReference>
<dbReference type="PROSITE" id="PS00922">
    <property type="entry name" value="TRANSGLYCOSYLASE"/>
    <property type="match status" value="1"/>
</dbReference>
<accession>A0A9X1CEW8</accession>
<dbReference type="CDD" id="cd00254">
    <property type="entry name" value="LT-like"/>
    <property type="match status" value="1"/>
</dbReference>
<comment type="similarity">
    <text evidence="1">Belongs to the transglycosylase Slt family.</text>
</comment>
<comment type="caution">
    <text evidence="3">The sequence shown here is derived from an EMBL/GenBank/DDBJ whole genome shotgun (WGS) entry which is preliminary data.</text>
</comment>
<protein>
    <submittedName>
        <fullName evidence="3">Soluble lytic murein transglycosylase-like protein</fullName>
    </submittedName>
</protein>
<reference evidence="3" key="1">
    <citation type="submission" date="2021-03" db="EMBL/GenBank/DDBJ databases">
        <title>Genomic Encyclopedia of Type Strains, Phase IV (KMG-IV): sequencing the most valuable type-strain genomes for metagenomic binning, comparative biology and taxonomic classification.</title>
        <authorList>
            <person name="Goeker M."/>
        </authorList>
    </citation>
    <scope>NUCLEOTIDE SEQUENCE</scope>
    <source>
        <strain evidence="3">DSM 107338</strain>
    </source>
</reference>
<keyword evidence="4" id="KW-1185">Reference proteome</keyword>
<name>A0A9X1CEW8_9BACI</name>
<dbReference type="GO" id="GO:0016020">
    <property type="term" value="C:membrane"/>
    <property type="evidence" value="ECO:0007669"/>
    <property type="project" value="InterPro"/>
</dbReference>